<dbReference type="AlphaFoldDB" id="A0A1H6F4P9"/>
<dbReference type="OrthoDB" id="9775224at2"/>
<proteinExistence type="predicted"/>
<keyword evidence="2" id="KW-0418">Kinase</keyword>
<organism evidence="2 3">
    <name type="scientific">Candidatus Venteria ishoeyi</name>
    <dbReference type="NCBI Taxonomy" id="1899563"/>
    <lineage>
        <taxon>Bacteria</taxon>
        <taxon>Pseudomonadati</taxon>
        <taxon>Pseudomonadota</taxon>
        <taxon>Gammaproteobacteria</taxon>
        <taxon>Thiotrichales</taxon>
        <taxon>Thiotrichaceae</taxon>
        <taxon>Venteria</taxon>
    </lineage>
</organism>
<dbReference type="Pfam" id="PF03976">
    <property type="entry name" value="PPK2"/>
    <property type="match status" value="2"/>
</dbReference>
<dbReference type="InterPro" id="IPR027417">
    <property type="entry name" value="P-loop_NTPase"/>
</dbReference>
<dbReference type="Gene3D" id="3.40.50.300">
    <property type="entry name" value="P-loop containing nucleotide triphosphate hydrolases"/>
    <property type="match status" value="2"/>
</dbReference>
<dbReference type="RefSeq" id="WP_103919090.1">
    <property type="nucleotide sequence ID" value="NZ_FMSV02000158.1"/>
</dbReference>
<dbReference type="GO" id="GO:0043751">
    <property type="term" value="F:polyphosphate:AMP phosphotransferase activity"/>
    <property type="evidence" value="ECO:0007669"/>
    <property type="project" value="InterPro"/>
</dbReference>
<dbReference type="GO" id="GO:0004798">
    <property type="term" value="F:dTMP kinase activity"/>
    <property type="evidence" value="ECO:0007669"/>
    <property type="project" value="UniProtKB-EC"/>
</dbReference>
<evidence type="ECO:0000313" key="2">
    <source>
        <dbReference type="EMBL" id="SEH05110.1"/>
    </source>
</evidence>
<feature type="domain" description="Polyphosphate kinase-2-related" evidence="1">
    <location>
        <begin position="283"/>
        <end position="504"/>
    </location>
</feature>
<dbReference type="Proteomes" id="UP000236724">
    <property type="component" value="Unassembled WGS sequence"/>
</dbReference>
<name>A0A1H6F4P9_9GAMM</name>
<dbReference type="PANTHER" id="PTHR34383">
    <property type="entry name" value="POLYPHOSPHATE:AMP PHOSPHOTRANSFERASE-RELATED"/>
    <property type="match status" value="1"/>
</dbReference>
<feature type="domain" description="Polyphosphate kinase-2-related" evidence="1">
    <location>
        <begin position="11"/>
        <end position="232"/>
    </location>
</feature>
<keyword evidence="3" id="KW-1185">Reference proteome</keyword>
<gene>
    <name evidence="2" type="primary">tmk_1</name>
    <name evidence="2" type="ORF">MBHS_00963</name>
</gene>
<dbReference type="SUPFAM" id="SSF52540">
    <property type="entry name" value="P-loop containing nucleoside triphosphate hydrolases"/>
    <property type="match status" value="2"/>
</dbReference>
<dbReference type="InterPro" id="IPR022488">
    <property type="entry name" value="PPK2-related"/>
</dbReference>
<dbReference type="EMBL" id="FMSV02000158">
    <property type="protein sequence ID" value="SEH05110.1"/>
    <property type="molecule type" value="Genomic_DNA"/>
</dbReference>
<dbReference type="PANTHER" id="PTHR34383:SF3">
    <property type="entry name" value="POLYPHOSPHATE:AMP PHOSPHOTRANSFERASE"/>
    <property type="match status" value="1"/>
</dbReference>
<keyword evidence="2" id="KW-0808">Transferase</keyword>
<evidence type="ECO:0000313" key="3">
    <source>
        <dbReference type="Proteomes" id="UP000236724"/>
    </source>
</evidence>
<reference evidence="2 3" key="1">
    <citation type="submission" date="2016-10" db="EMBL/GenBank/DDBJ databases">
        <authorList>
            <person name="de Groot N.N."/>
        </authorList>
    </citation>
    <scope>NUCLEOTIDE SEQUENCE [LARGE SCALE GENOMIC DNA]</scope>
    <source>
        <strain evidence="2">MBHS1</strain>
    </source>
</reference>
<dbReference type="EC" id="2.7.4.9" evidence="2"/>
<evidence type="ECO:0000259" key="1">
    <source>
        <dbReference type="Pfam" id="PF03976"/>
    </source>
</evidence>
<protein>
    <submittedName>
        <fullName evidence="2">Thymidylate kinase</fullName>
        <ecNumber evidence="2">2.7.4.9</ecNumber>
    </submittedName>
</protein>
<sequence length="510" mass="59614">MFEALELGRKIAKEDYKAQLPALRADLLQAQFALSKTNRPVIILISGTDGAGRGDVVNVLNEWLDPRLMKTVSFERITEDNRERPKFWKYWQKMPARGHIGVFFGAWYVDPIRDYAYKNIDQAKMDELMSQARRFESMLVHDDAIIIKFWMHLSYKEQVSRLKKMEKDPNTMRRVSKRDWKHVELHKEFSHAAERTIRHTDTGEAPWNLIDATDKRYRNLEIGRTVLSVLRKHLDADATLAAAKEAEALITESVTEDAGTTGSELPEDARRTVLDTVDLSQSLDKKEYRKQLETWQGNFNRLSWAANKAKISSVFVFEGSDAGGKGGAIRRMTQATDARLAQVISTAAPTDEERAHHYLWRFWRHVPLDGTITIYDRSWYGRVLVERVEGFATEEEWARAYLEINNFEEMLVEHGTLVMKFWLHISKEEQLYRFKEREKVPYKQHKITDEDWRNREKWDDYALAVNDMVARTSTNYAPWFLIPGNNKYYARIKVLKSVCKQLEKRLDGEI</sequence>
<dbReference type="InterPro" id="IPR022489">
    <property type="entry name" value="PolyP_AMP_Tfrase"/>
</dbReference>
<dbReference type="NCBIfam" id="TIGR03708">
    <property type="entry name" value="poly_P_AMP_trns"/>
    <property type="match status" value="1"/>
</dbReference>
<accession>A0A1H6F4P9</accession>
<dbReference type="GO" id="GO:0006797">
    <property type="term" value="P:polyphosphate metabolic process"/>
    <property type="evidence" value="ECO:0007669"/>
    <property type="project" value="InterPro"/>
</dbReference>